<dbReference type="EC" id="2.7.1.36" evidence="3"/>
<evidence type="ECO:0000256" key="5">
    <source>
        <dbReference type="ARBA" id="ARBA00022516"/>
    </source>
</evidence>
<evidence type="ECO:0000256" key="3">
    <source>
        <dbReference type="ARBA" id="ARBA00012103"/>
    </source>
</evidence>
<dbReference type="GO" id="GO:0005829">
    <property type="term" value="C:cytosol"/>
    <property type="evidence" value="ECO:0007669"/>
    <property type="project" value="TreeGrafter"/>
</dbReference>
<dbReference type="EMBL" id="AP014608">
    <property type="protein sequence ID" value="BBA17458.1"/>
    <property type="molecule type" value="Genomic_DNA"/>
</dbReference>
<dbReference type="PANTHER" id="PTHR43290">
    <property type="entry name" value="MEVALONATE KINASE"/>
    <property type="match status" value="1"/>
</dbReference>
<dbReference type="Gene3D" id="3.30.230.10">
    <property type="match status" value="1"/>
</dbReference>
<evidence type="ECO:0000256" key="12">
    <source>
        <dbReference type="ARBA" id="ARBA00029438"/>
    </source>
</evidence>
<dbReference type="SUPFAM" id="SSF55060">
    <property type="entry name" value="GHMP Kinase, C-terminal domain"/>
    <property type="match status" value="1"/>
</dbReference>
<evidence type="ECO:0000259" key="13">
    <source>
        <dbReference type="Pfam" id="PF00288"/>
    </source>
</evidence>
<comment type="subcellular location">
    <subcellularLocation>
        <location evidence="1">Cytoplasm</location>
    </subcellularLocation>
</comment>
<evidence type="ECO:0000256" key="9">
    <source>
        <dbReference type="ARBA" id="ARBA00022840"/>
    </source>
</evidence>
<dbReference type="OrthoDB" id="977547at2"/>
<evidence type="ECO:0000256" key="10">
    <source>
        <dbReference type="ARBA" id="ARBA00022842"/>
    </source>
</evidence>
<comment type="similarity">
    <text evidence="2">Belongs to the GHMP kinase family. Mevalonate kinase subfamily.</text>
</comment>
<dbReference type="GO" id="GO:0005524">
    <property type="term" value="F:ATP binding"/>
    <property type="evidence" value="ECO:0007669"/>
    <property type="project" value="UniProtKB-KW"/>
</dbReference>
<evidence type="ECO:0000256" key="7">
    <source>
        <dbReference type="ARBA" id="ARBA00022741"/>
    </source>
</evidence>
<keyword evidence="10" id="KW-0460">Magnesium</keyword>
<evidence type="ECO:0000256" key="11">
    <source>
        <dbReference type="ARBA" id="ARBA00023098"/>
    </source>
</evidence>
<keyword evidence="5" id="KW-0444">Lipid biosynthesis</keyword>
<dbReference type="InterPro" id="IPR006203">
    <property type="entry name" value="GHMP_knse_ATP-bd_CS"/>
</dbReference>
<dbReference type="AlphaFoldDB" id="A0A224AKX7"/>
<dbReference type="RefSeq" id="WP_119305720.1">
    <property type="nucleotide sequence ID" value="NZ_AP014608.1"/>
</dbReference>
<dbReference type="PRINTS" id="PR00959">
    <property type="entry name" value="MEVGALKINASE"/>
</dbReference>
<reference evidence="14 15" key="1">
    <citation type="submission" date="2014-06" db="EMBL/GenBank/DDBJ databases">
        <title>Genome sequence of the intracellular symbiont Blattabacterium cuenoti, strain STAT from the wood feeding cockroach Salganea taiwanensis taiwanensis.</title>
        <authorList>
            <person name="Kinjo Y."/>
            <person name="Ohkuma M."/>
            <person name="Tokuda G."/>
        </authorList>
    </citation>
    <scope>NUCLEOTIDE SEQUENCE [LARGE SCALE GENOMIC DNA]</scope>
    <source>
        <strain evidence="14 15">STAT</strain>
    </source>
</reference>
<dbReference type="InterPro" id="IPR006204">
    <property type="entry name" value="GHMP_kinase_N_dom"/>
</dbReference>
<dbReference type="GO" id="GO:0004496">
    <property type="term" value="F:mevalonate kinase activity"/>
    <property type="evidence" value="ECO:0007669"/>
    <property type="project" value="UniProtKB-EC"/>
</dbReference>
<evidence type="ECO:0000256" key="1">
    <source>
        <dbReference type="ARBA" id="ARBA00004496"/>
    </source>
</evidence>
<dbReference type="GO" id="GO:0019287">
    <property type="term" value="P:isopentenyl diphosphate biosynthetic process, mevalonate pathway"/>
    <property type="evidence" value="ECO:0007669"/>
    <property type="project" value="TreeGrafter"/>
</dbReference>
<dbReference type="InterPro" id="IPR020568">
    <property type="entry name" value="Ribosomal_Su5_D2-typ_SF"/>
</dbReference>
<keyword evidence="8 14" id="KW-0418">Kinase</keyword>
<protein>
    <recommendedName>
        <fullName evidence="3">mevalonate kinase</fullName>
        <ecNumber evidence="3">2.7.1.36</ecNumber>
    </recommendedName>
</protein>
<dbReference type="InterPro" id="IPR006205">
    <property type="entry name" value="Mev_gal_kin"/>
</dbReference>
<evidence type="ECO:0000256" key="2">
    <source>
        <dbReference type="ARBA" id="ARBA00006495"/>
    </source>
</evidence>
<sequence>MKKSFFSAKVLLFGEYGILKNSSGLSIPYNIYNGTLKIHSEFNRDILYSNYEIKKFYNFLSILEKKKINSIKLDLNKLSQDIQKGMFFYSNIPIGYGLGSSGALVAAIYDKYKKDKLKGCLKNNILILKKIFSQMESFFHGKSSGIDPLICYLNKPLLIRSKTDISIIRIPKKDQGKRAVFLLNSETPSKTNFMIQFFFRKLKQDKFKKIFFIEFMNYNEKCIKFFLKEDFDKFLKNVKSLSTWVLKHFRPMISDKLLKIWENGLFNNIYYLKLCGSGGGGFFLGFTPNYDLSRKELKKYAIEVLFRF</sequence>
<dbReference type="Gene3D" id="3.30.70.890">
    <property type="entry name" value="GHMP kinase, C-terminal domain"/>
    <property type="match status" value="1"/>
</dbReference>
<accession>A0A224AKX7</accession>
<organism evidence="14 15">
    <name type="scientific">Blattabacterium cuenoti STAT</name>
    <dbReference type="NCBI Taxonomy" id="1457030"/>
    <lineage>
        <taxon>Bacteria</taxon>
        <taxon>Pseudomonadati</taxon>
        <taxon>Bacteroidota</taxon>
        <taxon>Flavobacteriia</taxon>
        <taxon>Flavobacteriales</taxon>
        <taxon>Blattabacteriaceae</taxon>
        <taxon>Blattabacterium</taxon>
    </lineage>
</organism>
<evidence type="ECO:0000313" key="14">
    <source>
        <dbReference type="EMBL" id="BBA17458.1"/>
    </source>
</evidence>
<dbReference type="SUPFAM" id="SSF54211">
    <property type="entry name" value="Ribosomal protein S5 domain 2-like"/>
    <property type="match status" value="1"/>
</dbReference>
<keyword evidence="4" id="KW-0963">Cytoplasm</keyword>
<dbReference type="InterPro" id="IPR036554">
    <property type="entry name" value="GHMP_kinase_C_sf"/>
</dbReference>
<feature type="domain" description="GHMP kinase N-terminal" evidence="13">
    <location>
        <begin position="86"/>
        <end position="153"/>
    </location>
</feature>
<gene>
    <name evidence="14" type="primary">mvaK</name>
    <name evidence="14" type="ORF">STAT_553</name>
</gene>
<keyword evidence="9" id="KW-0067">ATP-binding</keyword>
<evidence type="ECO:0000313" key="15">
    <source>
        <dbReference type="Proteomes" id="UP000263619"/>
    </source>
</evidence>
<dbReference type="PROSITE" id="PS00627">
    <property type="entry name" value="GHMP_KINASES_ATP"/>
    <property type="match status" value="1"/>
</dbReference>
<evidence type="ECO:0000256" key="6">
    <source>
        <dbReference type="ARBA" id="ARBA00022679"/>
    </source>
</evidence>
<keyword evidence="11" id="KW-0443">Lipid metabolism</keyword>
<keyword evidence="7" id="KW-0547">Nucleotide-binding</keyword>
<dbReference type="InterPro" id="IPR014721">
    <property type="entry name" value="Ribsml_uS5_D2-typ_fold_subgr"/>
</dbReference>
<dbReference type="Proteomes" id="UP000263619">
    <property type="component" value="Chromosome"/>
</dbReference>
<dbReference type="Pfam" id="PF00288">
    <property type="entry name" value="GHMP_kinases_N"/>
    <property type="match status" value="1"/>
</dbReference>
<proteinExistence type="inferred from homology"/>
<keyword evidence="6" id="KW-0808">Transferase</keyword>
<keyword evidence="15" id="KW-1185">Reference proteome</keyword>
<dbReference type="PANTHER" id="PTHR43290:SF2">
    <property type="entry name" value="MEVALONATE KINASE"/>
    <property type="match status" value="1"/>
</dbReference>
<evidence type="ECO:0000256" key="8">
    <source>
        <dbReference type="ARBA" id="ARBA00022777"/>
    </source>
</evidence>
<evidence type="ECO:0000256" key="4">
    <source>
        <dbReference type="ARBA" id="ARBA00022490"/>
    </source>
</evidence>
<name>A0A224AKX7_9FLAO</name>
<comment type="pathway">
    <text evidence="12">Isoprenoid biosynthesis; isopentenyl diphosphate biosynthesis via mevalonate pathway; isopentenyl diphosphate from (R)-mevalonate: step 1/3.</text>
</comment>